<dbReference type="EMBL" id="LBJM01000047">
    <property type="protein sequence ID" value="RXH39525.1"/>
    <property type="molecule type" value="Genomic_DNA"/>
</dbReference>
<organism evidence="2 3">
    <name type="scientific">Bradyrhizobium zhanjiangense</name>
    <dbReference type="NCBI Taxonomy" id="1325107"/>
    <lineage>
        <taxon>Bacteria</taxon>
        <taxon>Pseudomonadati</taxon>
        <taxon>Pseudomonadota</taxon>
        <taxon>Alphaproteobacteria</taxon>
        <taxon>Hyphomicrobiales</taxon>
        <taxon>Nitrobacteraceae</taxon>
        <taxon>Bradyrhizobium</taxon>
    </lineage>
</organism>
<gene>
    <name evidence="2" type="ORF">XH94_16520</name>
</gene>
<reference evidence="2 3" key="1">
    <citation type="submission" date="2015-04" db="EMBL/GenBank/DDBJ databases">
        <title>Comparative genomics of rhizobia nodulating Arachis hypogaea in China.</title>
        <authorList>
            <person name="Li Y."/>
        </authorList>
    </citation>
    <scope>NUCLEOTIDE SEQUENCE [LARGE SCALE GENOMIC DNA]</scope>
    <source>
        <strain evidence="2 3">CCBAU 51787</strain>
    </source>
</reference>
<dbReference type="AlphaFoldDB" id="A0A4Q0SIS3"/>
<dbReference type="Proteomes" id="UP000290565">
    <property type="component" value="Unassembled WGS sequence"/>
</dbReference>
<sequence>MLEEIGVLDAIENLDEPRQRMRLELGEPALLRLEEAEDRGNPELGQSPVGHVADVGVDMLRQHALDLAKAEGLSSSFTMVLATSTMSSRRSSPEVDVRNSPSACRKDLAPRSPKKFGSAKHAGSRQ</sequence>
<feature type="region of interest" description="Disordered" evidence="1">
    <location>
        <begin position="84"/>
        <end position="126"/>
    </location>
</feature>
<protein>
    <submittedName>
        <fullName evidence="2">Uncharacterized protein</fullName>
    </submittedName>
</protein>
<name>A0A4Q0SIS3_9BRAD</name>
<evidence type="ECO:0000313" key="2">
    <source>
        <dbReference type="EMBL" id="RXH39525.1"/>
    </source>
</evidence>
<evidence type="ECO:0000256" key="1">
    <source>
        <dbReference type="SAM" id="MobiDB-lite"/>
    </source>
</evidence>
<comment type="caution">
    <text evidence="2">The sequence shown here is derived from an EMBL/GenBank/DDBJ whole genome shotgun (WGS) entry which is preliminary data.</text>
</comment>
<evidence type="ECO:0000313" key="3">
    <source>
        <dbReference type="Proteomes" id="UP000290565"/>
    </source>
</evidence>
<accession>A0A4Q0SIS3</accession>
<dbReference type="RefSeq" id="WP_164939417.1">
    <property type="nucleotide sequence ID" value="NZ_LBJM01000047.1"/>
</dbReference>
<feature type="compositionally biased region" description="Basic residues" evidence="1">
    <location>
        <begin position="112"/>
        <end position="126"/>
    </location>
</feature>
<proteinExistence type="predicted"/>